<dbReference type="CDD" id="cd01648">
    <property type="entry name" value="TERT"/>
    <property type="match status" value="1"/>
</dbReference>
<dbReference type="GO" id="GO:0003720">
    <property type="term" value="F:telomerase activity"/>
    <property type="evidence" value="ECO:0007669"/>
    <property type="project" value="InterPro"/>
</dbReference>
<dbReference type="GO" id="GO:0007004">
    <property type="term" value="P:telomere maintenance via telomerase"/>
    <property type="evidence" value="ECO:0007669"/>
    <property type="project" value="TreeGrafter"/>
</dbReference>
<dbReference type="EC" id="2.7.7.49" evidence="3 17"/>
<evidence type="ECO:0000313" key="21">
    <source>
        <dbReference type="Proteomes" id="UP001214415"/>
    </source>
</evidence>
<gene>
    <name evidence="20" type="ORF">MEQU1_000921</name>
</gene>
<dbReference type="Proteomes" id="UP001214415">
    <property type="component" value="Chromosome 2"/>
</dbReference>
<evidence type="ECO:0000256" key="13">
    <source>
        <dbReference type="ARBA" id="ARBA00022989"/>
    </source>
</evidence>
<dbReference type="GO" id="GO:0046872">
    <property type="term" value="F:metal ion binding"/>
    <property type="evidence" value="ECO:0007669"/>
    <property type="project" value="UniProtKB-KW"/>
</dbReference>
<dbReference type="GO" id="GO:0000781">
    <property type="term" value="C:chromosome, telomeric region"/>
    <property type="evidence" value="ECO:0007669"/>
    <property type="project" value="UniProtKB-SubCell"/>
</dbReference>
<evidence type="ECO:0000259" key="19">
    <source>
        <dbReference type="PROSITE" id="PS50878"/>
    </source>
</evidence>
<evidence type="ECO:0000256" key="4">
    <source>
        <dbReference type="ARBA" id="ARBA00016182"/>
    </source>
</evidence>
<dbReference type="InterPro" id="IPR043502">
    <property type="entry name" value="DNA/RNA_pol_sf"/>
</dbReference>
<organism evidence="20 21">
    <name type="scientific">Malassezia equina</name>
    <dbReference type="NCBI Taxonomy" id="1381935"/>
    <lineage>
        <taxon>Eukaryota</taxon>
        <taxon>Fungi</taxon>
        <taxon>Dikarya</taxon>
        <taxon>Basidiomycota</taxon>
        <taxon>Ustilaginomycotina</taxon>
        <taxon>Malasseziomycetes</taxon>
        <taxon>Malasseziales</taxon>
        <taxon>Malasseziaceae</taxon>
        <taxon>Malassezia</taxon>
    </lineage>
</organism>
<evidence type="ECO:0000256" key="11">
    <source>
        <dbReference type="ARBA" id="ARBA00022895"/>
    </source>
</evidence>
<evidence type="ECO:0000256" key="3">
    <source>
        <dbReference type="ARBA" id="ARBA00012493"/>
    </source>
</evidence>
<evidence type="ECO:0000256" key="8">
    <source>
        <dbReference type="ARBA" id="ARBA00022695"/>
    </source>
</evidence>
<dbReference type="InterPro" id="IPR000477">
    <property type="entry name" value="RT_dom"/>
</dbReference>
<evidence type="ECO:0000256" key="15">
    <source>
        <dbReference type="ARBA" id="ARBA00023242"/>
    </source>
</evidence>
<evidence type="ECO:0000256" key="16">
    <source>
        <dbReference type="ARBA" id="ARBA00048173"/>
    </source>
</evidence>
<evidence type="ECO:0000256" key="14">
    <source>
        <dbReference type="ARBA" id="ARBA00023136"/>
    </source>
</evidence>
<keyword evidence="13 18" id="KW-1133">Transmembrane helix</keyword>
<reference evidence="20" key="1">
    <citation type="submission" date="2023-03" db="EMBL/GenBank/DDBJ databases">
        <title>Mating type loci evolution in Malassezia.</title>
        <authorList>
            <person name="Coelho M.A."/>
        </authorList>
    </citation>
    <scope>NUCLEOTIDE SEQUENCE</scope>
    <source>
        <strain evidence="20">CBS 12830</strain>
    </source>
</reference>
<dbReference type="SUPFAM" id="SSF56672">
    <property type="entry name" value="DNA/RNA polymerases"/>
    <property type="match status" value="1"/>
</dbReference>
<comment type="similarity">
    <text evidence="2 17">Belongs to the reverse transcriptase family. Telomerase subfamily.</text>
</comment>
<comment type="subcellular location">
    <subcellularLocation>
        <location evidence="1">Membrane</location>
        <topology evidence="1">Multi-pass membrane protein</topology>
    </subcellularLocation>
    <subcellularLocation>
        <location evidence="17">Nucleus</location>
    </subcellularLocation>
    <subcellularLocation>
        <location evidence="17">Chromosome</location>
        <location evidence="17">Telomere</location>
    </subcellularLocation>
</comment>
<dbReference type="GO" id="GO:0000333">
    <property type="term" value="C:telomerase catalytic core complex"/>
    <property type="evidence" value="ECO:0007669"/>
    <property type="project" value="TreeGrafter"/>
</dbReference>
<evidence type="ECO:0000256" key="7">
    <source>
        <dbReference type="ARBA" id="ARBA00022692"/>
    </source>
</evidence>
<feature type="domain" description="Reverse transcriptase" evidence="19">
    <location>
        <begin position="701"/>
        <end position="1018"/>
    </location>
</feature>
<evidence type="ECO:0000313" key="20">
    <source>
        <dbReference type="EMBL" id="WFD22255.1"/>
    </source>
</evidence>
<dbReference type="GO" id="GO:0016020">
    <property type="term" value="C:membrane"/>
    <property type="evidence" value="ECO:0007669"/>
    <property type="project" value="UniProtKB-SubCell"/>
</dbReference>
<protein>
    <recommendedName>
        <fullName evidence="4 17">Telomerase reverse transcriptase</fullName>
        <ecNumber evidence="3 17">2.7.7.49</ecNumber>
    </recommendedName>
    <alternativeName>
        <fullName evidence="17">Telomerase catalytic subunit</fullName>
    </alternativeName>
</protein>
<keyword evidence="7 18" id="KW-0812">Transmembrane</keyword>
<dbReference type="Pfam" id="PF12009">
    <property type="entry name" value="Telomerase_RBD"/>
    <property type="match status" value="1"/>
</dbReference>
<dbReference type="InterPro" id="IPR021891">
    <property type="entry name" value="Telomerase_RBD"/>
</dbReference>
<evidence type="ECO:0000256" key="6">
    <source>
        <dbReference type="ARBA" id="ARBA00022679"/>
    </source>
</evidence>
<dbReference type="InterPro" id="IPR049139">
    <property type="entry name" value="TERT_C"/>
</dbReference>
<keyword evidence="9 17" id="KW-0479">Metal-binding</keyword>
<evidence type="ECO:0000256" key="10">
    <source>
        <dbReference type="ARBA" id="ARBA00022842"/>
    </source>
</evidence>
<sequence length="1200" mass="137101">MANQVKEYAMQRTYSNEDLWLVVDRVKGFRETRLSNVRPFGEFFDYHRISVPRDTNEAIQRITYNTRHFSGNYAVVIALLSVYGLYVVFTDLLLLVAVVVLVGGFAAINRFAPEPMQVGNHVVTQKSLYAILLAVGLVLLWFAEPFALIFWLVGSSALIILGHAAFIEPPVSSEYAGVEGIGSHTHVTMSESPVAQDLLPLYYGDVISMREYLSRIVPHERNATLWQAVPPAVEGEWRSMLDGLIGLDDAWSTNQVADEVPYELARINSEPSSTPRIVRVMEYVQAEIQASKRSDVLLLGYKPTPGISSARERWTNTHPNTILTSLLLSTVWHLLLERLGLPTFANLLLHSSFFLPLDAQAHDTYVQMWGVPLSERQPRRDKDLGKILRPARVASLTVPAQHIYLPRSMLFYARPHIVARRGVCLGLPPDHPLYRTTPSTHHERRMHVARLVQSMFPQAFGQGYAWEPRVPKRVRRWPKHLQTVAYLVTAMLQRHAKFRYDRALELCCPSALPRGRAARERRSRLATQFAGPEAAVAPWPNASTQADPSLAPAPVSRMATEPRFFKYATSAGRVSWFVRLVLHHVVPFDFFGSVHNRRVVCRGVKRLIQARRYERVSLFDVLQGFRTRDCVWLAHPDPHWVQRRLCEWLWWLFVQLIIPLLRTTFYATDTAAFRQRVLYFRQDVWVQVSRPLLERLRAELFERVEEPVHASVPYATVRLVPKETTVRPIINLRRRVPGIGRSMNAQLQSAFDVLSYEAARQPERLGAAVGSMKGLYMRLKAYKDDLLATHSKLPRLYMVRADIRAAFDSLDHNQLLKVVRALLPKETSYVVQRYTHVHTTDRHVWRVTSRRAWPDAHYPSFVPSMRAQATTWHHVVLMDGVTYPVEQASEILERVEAHITRSLVRLGPVLYRQRRGIPQGSILSSLLCNLLLADAERTYLPLDPADCLLRLTDDYLFVSPSLERARTMCLALYRGFPQHGCHIAPHKCLVNFDMLLPHGYVVPRIAAQAPFPWCGVQIHPCTLGIASDTQRYPFHMGDTLSVRRGGLGAMLIRLVRQRTMAIFTDTALNTISGAYTNLLESFVLAAAKLHVWLRHLPYAHPPHVLRVIAHAVQSAWPLLRVHTRVAAPGAQFQLKRRCVEWLGWFAFARVLRHWRQHDNLVAVLHRTQLEASHYVEARRIVGRLALEAWPAHARRVQNAT</sequence>
<accession>A0AAF0J2R3</accession>
<keyword evidence="15 17" id="KW-0539">Nucleus</keyword>
<dbReference type="EMBL" id="CP119901">
    <property type="protein sequence ID" value="WFD22255.1"/>
    <property type="molecule type" value="Genomic_DNA"/>
</dbReference>
<dbReference type="PANTHER" id="PTHR12066">
    <property type="entry name" value="TELOMERASE REVERSE TRANSCRIPTASE"/>
    <property type="match status" value="1"/>
</dbReference>
<evidence type="ECO:0000256" key="18">
    <source>
        <dbReference type="SAM" id="Phobius"/>
    </source>
</evidence>
<keyword evidence="10 17" id="KW-0460">Magnesium</keyword>
<dbReference type="SMART" id="SM00975">
    <property type="entry name" value="Telomerase_RBD"/>
    <property type="match status" value="1"/>
</dbReference>
<name>A0AAF0J2R3_9BASI</name>
<keyword evidence="8 17" id="KW-0548">Nucleotidyltransferase</keyword>
<evidence type="ECO:0000256" key="9">
    <source>
        <dbReference type="ARBA" id="ARBA00022723"/>
    </source>
</evidence>
<dbReference type="Gene3D" id="1.10.132.70">
    <property type="match status" value="1"/>
</dbReference>
<dbReference type="AlphaFoldDB" id="A0AAF0J2R3"/>
<dbReference type="PROSITE" id="PS50878">
    <property type="entry name" value="RT_POL"/>
    <property type="match status" value="1"/>
</dbReference>
<feature type="transmembrane region" description="Helical" evidence="18">
    <location>
        <begin position="69"/>
        <end position="86"/>
    </location>
</feature>
<evidence type="ECO:0000256" key="12">
    <source>
        <dbReference type="ARBA" id="ARBA00022918"/>
    </source>
</evidence>
<dbReference type="Gene3D" id="1.10.357.90">
    <property type="match status" value="1"/>
</dbReference>
<evidence type="ECO:0000256" key="17">
    <source>
        <dbReference type="RuleBase" id="RU365061"/>
    </source>
</evidence>
<keyword evidence="5 17" id="KW-0158">Chromosome</keyword>
<keyword evidence="11 17" id="KW-0779">Telomere</keyword>
<comment type="catalytic activity">
    <reaction evidence="16 17">
        <text>DNA(n) + a 2'-deoxyribonucleoside 5'-triphosphate = DNA(n+1) + diphosphate</text>
        <dbReference type="Rhea" id="RHEA:22508"/>
        <dbReference type="Rhea" id="RHEA-COMP:17339"/>
        <dbReference type="Rhea" id="RHEA-COMP:17340"/>
        <dbReference type="ChEBI" id="CHEBI:33019"/>
        <dbReference type="ChEBI" id="CHEBI:61560"/>
        <dbReference type="ChEBI" id="CHEBI:173112"/>
        <dbReference type="EC" id="2.7.7.49"/>
    </reaction>
</comment>
<proteinExistence type="inferred from homology"/>
<evidence type="ECO:0000256" key="5">
    <source>
        <dbReference type="ARBA" id="ARBA00022454"/>
    </source>
</evidence>
<dbReference type="Pfam" id="PF03208">
    <property type="entry name" value="PRA1"/>
    <property type="match status" value="1"/>
</dbReference>
<dbReference type="PANTHER" id="PTHR12066:SF0">
    <property type="entry name" value="TELOMERASE REVERSE TRANSCRIPTASE"/>
    <property type="match status" value="1"/>
</dbReference>
<evidence type="ECO:0000256" key="1">
    <source>
        <dbReference type="ARBA" id="ARBA00004141"/>
    </source>
</evidence>
<dbReference type="GO" id="GO:0070034">
    <property type="term" value="F:telomerase RNA binding"/>
    <property type="evidence" value="ECO:0007669"/>
    <property type="project" value="TreeGrafter"/>
</dbReference>
<dbReference type="Pfam" id="PF21399">
    <property type="entry name" value="TERT_C"/>
    <property type="match status" value="1"/>
</dbReference>
<feature type="transmembrane region" description="Helical" evidence="18">
    <location>
        <begin position="123"/>
        <end position="142"/>
    </location>
</feature>
<evidence type="ECO:0000256" key="2">
    <source>
        <dbReference type="ARBA" id="ARBA00008001"/>
    </source>
</evidence>
<dbReference type="PRINTS" id="PR01365">
    <property type="entry name" value="TELOMERASERT"/>
</dbReference>
<dbReference type="InterPro" id="IPR003545">
    <property type="entry name" value="Telomerase_RT"/>
</dbReference>
<keyword evidence="21" id="KW-1185">Reference proteome</keyword>
<dbReference type="GO" id="GO:0042162">
    <property type="term" value="F:telomeric DNA binding"/>
    <property type="evidence" value="ECO:0007669"/>
    <property type="project" value="TreeGrafter"/>
</dbReference>
<keyword evidence="14 18" id="KW-0472">Membrane</keyword>
<dbReference type="InterPro" id="IPR004895">
    <property type="entry name" value="Prenylated_rab_accept_PRA1"/>
</dbReference>
<feature type="transmembrane region" description="Helical" evidence="18">
    <location>
        <begin position="92"/>
        <end position="111"/>
    </location>
</feature>
<keyword evidence="12 17" id="KW-0695">RNA-directed DNA polymerase</keyword>
<keyword evidence="6 17" id="KW-0808">Transferase</keyword>
<comment type="function">
    <text evidence="17">Telomerase is a ribonucleoprotein enzyme essential for the replication of chromosome termini in most eukaryotes. It elongates telomeres. It is a reverse transcriptase that adds simple sequence repeats to chromosome ends by copying a template sequence within the RNA component of the enzyme.</text>
</comment>